<evidence type="ECO:0000259" key="8">
    <source>
        <dbReference type="Pfam" id="PF12832"/>
    </source>
</evidence>
<feature type="compositionally biased region" description="Low complexity" evidence="6">
    <location>
        <begin position="1"/>
        <end position="11"/>
    </location>
</feature>
<sequence>MVWGQQQQQQQQGGGQFYIDPANAPQNNPQGMPAVPGSRPYVDPEAHGEVDPTAYPEPKESTHKIRGRSDIIDMFCNNVNQELLIAKTFYFFFFSAFGSLFPLMAVYFKQMGMNPFQTGVLIGIRPFVEFIAAPFWGSIADKFQKGKTMLLCAVGSWILSTLAIGFIEPAATSCVSFNGTHHILEVPYSRPMHKRSVTQDDFFITNPELDEAFMGVNLPVASDEHFTSPGMRMGETFQWDSIPLSMPSIAKRRRKRDETPLPPDHVTGKSPHVVHYTVNFDQFHGAEEALLSPPFSSIVYKSSDVQKVFFLLLLVVVIGEFFSSPAITLADSAVLTYLGDEADHYGRQRMFGSLGWGLAMFFVGIALDHSTAFPDHPCKPHEKERNYTICFAVFSVLMGCAFITASQFKFDYSEPMPSAVQEEVKEPVDNGPRPWNEPKIPLQEHKSQRQKIDEAIGTIKTKIFAQTMKEMPEWFVVLKEFKNLRCGAFLFVAWWMGFGIGLIFAFLFWHLQDYGGTPTVFGIASIMNHISEIFAYFFSFRLITQIGHVKVLCVGLTGNVLRFLYISWMRNPWWVLPFEFIQGITHAAVWAACCSYIAHNTPAHLRCSSQGVLQGIHHGFGRGCGAIIGGIFVNFFGTSVVFRSYGIISLVILGAFIFINFYRKDVGFQPDLPPEEDPHEMAEEGTALAPHGVPANPIPRALSSQKLNEGASDAGYGTYNATNGMLDIPGGGGAPTNPFLQGGGDGGSGGGGGYNYSTDTQPTQPLFSETNPFRNYFTNPSPFPSKDSPINSPDLSPDYESIKHRFQAYDDLLSGRNNIKEELKEPPLSKPEAGVERDPQLRTALQNYNW</sequence>
<feature type="compositionally biased region" description="Basic and acidic residues" evidence="6">
    <location>
        <begin position="818"/>
        <end position="840"/>
    </location>
</feature>
<dbReference type="Proteomes" id="UP001487740">
    <property type="component" value="Unassembled WGS sequence"/>
</dbReference>
<dbReference type="EMBL" id="JARAKH010000018">
    <property type="protein sequence ID" value="KAK8394850.1"/>
    <property type="molecule type" value="Genomic_DNA"/>
</dbReference>
<evidence type="ECO:0000256" key="1">
    <source>
        <dbReference type="ARBA" id="ARBA00004141"/>
    </source>
</evidence>
<proteinExistence type="inferred from homology"/>
<feature type="region of interest" description="Disordered" evidence="6">
    <location>
        <begin position="1"/>
        <end position="62"/>
    </location>
</feature>
<evidence type="ECO:0000313" key="9">
    <source>
        <dbReference type="EMBL" id="KAK8394850.1"/>
    </source>
</evidence>
<evidence type="ECO:0000256" key="6">
    <source>
        <dbReference type="SAM" id="MobiDB-lite"/>
    </source>
</evidence>
<feature type="transmembrane region" description="Helical" evidence="7">
    <location>
        <begin position="89"/>
        <end position="108"/>
    </location>
</feature>
<feature type="region of interest" description="Disordered" evidence="6">
    <location>
        <begin position="740"/>
        <end position="760"/>
    </location>
</feature>
<feature type="transmembrane region" description="Helical" evidence="7">
    <location>
        <begin position="387"/>
        <end position="406"/>
    </location>
</feature>
<feature type="transmembrane region" description="Helical" evidence="7">
    <location>
        <begin position="551"/>
        <end position="568"/>
    </location>
</feature>
<feature type="region of interest" description="Disordered" evidence="6">
    <location>
        <begin position="817"/>
        <end position="850"/>
    </location>
</feature>
<feature type="transmembrane region" description="Helical" evidence="7">
    <location>
        <begin position="350"/>
        <end position="367"/>
    </location>
</feature>
<feature type="transmembrane region" description="Helical" evidence="7">
    <location>
        <begin position="521"/>
        <end position="539"/>
    </location>
</feature>
<evidence type="ECO:0000256" key="2">
    <source>
        <dbReference type="ARBA" id="ARBA00005241"/>
    </source>
</evidence>
<feature type="transmembrane region" description="Helical" evidence="7">
    <location>
        <begin position="120"/>
        <end position="137"/>
    </location>
</feature>
<dbReference type="InterPro" id="IPR051717">
    <property type="entry name" value="MFS_MFSD6"/>
</dbReference>
<dbReference type="Pfam" id="PF12832">
    <property type="entry name" value="MFS_1_like"/>
    <property type="match status" value="1"/>
</dbReference>
<dbReference type="PANTHER" id="PTHR16172:SF2">
    <property type="entry name" value="MAJOR FACILITATOR SUPERFAMILY DOMAIN-CONTAINING PROTEIN 6"/>
    <property type="match status" value="1"/>
</dbReference>
<dbReference type="AlphaFoldDB" id="A0AAW0U540"/>
<accession>A0AAW0U540</accession>
<comment type="subcellular location">
    <subcellularLocation>
        <location evidence="1">Membrane</location>
        <topology evidence="1">Multi-pass membrane protein</topology>
    </subcellularLocation>
</comment>
<feature type="domain" description="Major facilitator superfamily associated" evidence="8">
    <location>
        <begin position="85"/>
        <end position="643"/>
    </location>
</feature>
<feature type="transmembrane region" description="Helical" evidence="7">
    <location>
        <begin position="580"/>
        <end position="598"/>
    </location>
</feature>
<dbReference type="PANTHER" id="PTHR16172">
    <property type="entry name" value="MAJOR FACILITATOR SUPERFAMILY DOMAIN-CONTAINING PROTEIN 6-LIKE"/>
    <property type="match status" value="1"/>
</dbReference>
<keyword evidence="5 7" id="KW-0472">Membrane</keyword>
<feature type="region of interest" description="Disordered" evidence="6">
    <location>
        <begin position="778"/>
        <end position="798"/>
    </location>
</feature>
<feature type="transmembrane region" description="Helical" evidence="7">
    <location>
        <begin position="308"/>
        <end position="338"/>
    </location>
</feature>
<name>A0AAW0U540_SCYPA</name>
<dbReference type="SUPFAM" id="SSF103473">
    <property type="entry name" value="MFS general substrate transporter"/>
    <property type="match status" value="1"/>
</dbReference>
<comment type="caution">
    <text evidence="9">The sequence shown here is derived from an EMBL/GenBank/DDBJ whole genome shotgun (WGS) entry which is preliminary data.</text>
</comment>
<evidence type="ECO:0000256" key="5">
    <source>
        <dbReference type="ARBA" id="ARBA00023136"/>
    </source>
</evidence>
<dbReference type="Gene3D" id="1.20.1250.20">
    <property type="entry name" value="MFS general substrate transporter like domains"/>
    <property type="match status" value="3"/>
</dbReference>
<evidence type="ECO:0000313" key="10">
    <source>
        <dbReference type="Proteomes" id="UP001487740"/>
    </source>
</evidence>
<evidence type="ECO:0000256" key="3">
    <source>
        <dbReference type="ARBA" id="ARBA00022692"/>
    </source>
</evidence>
<keyword evidence="3 7" id="KW-0812">Transmembrane</keyword>
<protein>
    <recommendedName>
        <fullName evidence="8">Major facilitator superfamily associated domain-containing protein</fullName>
    </recommendedName>
</protein>
<organism evidence="9 10">
    <name type="scientific">Scylla paramamosain</name>
    <name type="common">Mud crab</name>
    <dbReference type="NCBI Taxonomy" id="85552"/>
    <lineage>
        <taxon>Eukaryota</taxon>
        <taxon>Metazoa</taxon>
        <taxon>Ecdysozoa</taxon>
        <taxon>Arthropoda</taxon>
        <taxon>Crustacea</taxon>
        <taxon>Multicrustacea</taxon>
        <taxon>Malacostraca</taxon>
        <taxon>Eumalacostraca</taxon>
        <taxon>Eucarida</taxon>
        <taxon>Decapoda</taxon>
        <taxon>Pleocyemata</taxon>
        <taxon>Brachyura</taxon>
        <taxon>Eubrachyura</taxon>
        <taxon>Portunoidea</taxon>
        <taxon>Portunidae</taxon>
        <taxon>Portuninae</taxon>
        <taxon>Scylla</taxon>
    </lineage>
</organism>
<feature type="transmembrane region" description="Helical" evidence="7">
    <location>
        <begin position="619"/>
        <end position="636"/>
    </location>
</feature>
<dbReference type="InterPro" id="IPR024989">
    <property type="entry name" value="MFS_assoc_dom"/>
</dbReference>
<comment type="similarity">
    <text evidence="2">Belongs to the major facilitator superfamily. MFSD6 family.</text>
</comment>
<dbReference type="InterPro" id="IPR036259">
    <property type="entry name" value="MFS_trans_sf"/>
</dbReference>
<gene>
    <name evidence="9" type="ORF">O3P69_005962</name>
</gene>
<feature type="transmembrane region" description="Helical" evidence="7">
    <location>
        <begin position="642"/>
        <end position="662"/>
    </location>
</feature>
<dbReference type="GO" id="GO:0016020">
    <property type="term" value="C:membrane"/>
    <property type="evidence" value="ECO:0007669"/>
    <property type="project" value="UniProtKB-SubCell"/>
</dbReference>
<evidence type="ECO:0000256" key="4">
    <source>
        <dbReference type="ARBA" id="ARBA00022989"/>
    </source>
</evidence>
<keyword evidence="4 7" id="KW-1133">Transmembrane helix</keyword>
<feature type="compositionally biased region" description="Gly residues" evidence="6">
    <location>
        <begin position="741"/>
        <end position="754"/>
    </location>
</feature>
<evidence type="ECO:0000256" key="7">
    <source>
        <dbReference type="SAM" id="Phobius"/>
    </source>
</evidence>
<dbReference type="CDD" id="cd17335">
    <property type="entry name" value="MFS_MFSD6"/>
    <property type="match status" value="1"/>
</dbReference>
<reference evidence="9 10" key="1">
    <citation type="submission" date="2023-03" db="EMBL/GenBank/DDBJ databases">
        <title>High-quality genome of Scylla paramamosain provides insights in environmental adaptation.</title>
        <authorList>
            <person name="Zhang L."/>
        </authorList>
    </citation>
    <scope>NUCLEOTIDE SEQUENCE [LARGE SCALE GENOMIC DNA]</scope>
    <source>
        <strain evidence="9">LZ_2023a</strain>
        <tissue evidence="9">Muscle</tissue>
    </source>
</reference>
<feature type="transmembrane region" description="Helical" evidence="7">
    <location>
        <begin position="488"/>
        <end position="509"/>
    </location>
</feature>
<feature type="transmembrane region" description="Helical" evidence="7">
    <location>
        <begin position="149"/>
        <end position="167"/>
    </location>
</feature>
<keyword evidence="10" id="KW-1185">Reference proteome</keyword>